<dbReference type="InterPro" id="IPR003795">
    <property type="entry name" value="DUF192"/>
</dbReference>
<dbReference type="EMBL" id="BSDD01000002">
    <property type="protein sequence ID" value="GLH69818.1"/>
    <property type="molecule type" value="Genomic_DNA"/>
</dbReference>
<dbReference type="Proteomes" id="UP001165089">
    <property type="component" value="Unassembled WGS sequence"/>
</dbReference>
<keyword evidence="2" id="KW-1185">Reference proteome</keyword>
<comment type="caution">
    <text evidence="1">The sequence shown here is derived from an EMBL/GenBank/DDBJ whole genome shotgun (WGS) entry which is preliminary data.</text>
</comment>
<organism evidence="1 2">
    <name type="scientific">Geothrix rubra</name>
    <dbReference type="NCBI Taxonomy" id="2927977"/>
    <lineage>
        <taxon>Bacteria</taxon>
        <taxon>Pseudomonadati</taxon>
        <taxon>Acidobacteriota</taxon>
        <taxon>Holophagae</taxon>
        <taxon>Holophagales</taxon>
        <taxon>Holophagaceae</taxon>
        <taxon>Geothrix</taxon>
    </lineage>
</organism>
<sequence>MRTLLIAVLAALPLLAGGGGTVAFKQHTFMAEVASTDPEKAKGLMYRQSLAKDRCMFFVYSEDGLHAIWMKNCLIALDVAWVDADGRVAELVERVPPCSPMRGDDCPTYGGTVPSRYFIEFPVGTFKRLGLRKGDRLGWDLTLDDGTRVKGGAPVPEGGRKRK</sequence>
<dbReference type="InterPro" id="IPR038695">
    <property type="entry name" value="Saro_0823-like_sf"/>
</dbReference>
<evidence type="ECO:0008006" key="3">
    <source>
        <dbReference type="Google" id="ProtNLM"/>
    </source>
</evidence>
<gene>
    <name evidence="1" type="ORF">GETHPA_13510</name>
</gene>
<dbReference type="Gene3D" id="2.60.120.1140">
    <property type="entry name" value="Protein of unknown function DUF192"/>
    <property type="match status" value="1"/>
</dbReference>
<dbReference type="PANTHER" id="PTHR37953">
    <property type="entry name" value="UPF0127 PROTEIN MJ1496"/>
    <property type="match status" value="1"/>
</dbReference>
<protein>
    <recommendedName>
        <fullName evidence="3">DUF192 domain-containing protein</fullName>
    </recommendedName>
</protein>
<accession>A0ABQ5Q540</accession>
<evidence type="ECO:0000313" key="2">
    <source>
        <dbReference type="Proteomes" id="UP001165089"/>
    </source>
</evidence>
<name>A0ABQ5Q540_9BACT</name>
<reference evidence="1 2" key="1">
    <citation type="journal article" date="2023" name="Antonie Van Leeuwenhoek">
        <title>Mesoterricola silvestris gen. nov., sp. nov., Mesoterricola sediminis sp. nov., Geothrix oryzae sp. nov., Geothrix edaphica sp. nov., Geothrix rubra sp. nov., and Geothrix limicola sp. nov., six novel members of Acidobacteriota isolated from soils.</title>
        <authorList>
            <person name="Itoh H."/>
            <person name="Sugisawa Y."/>
            <person name="Mise K."/>
            <person name="Xu Z."/>
            <person name="Kuniyasu M."/>
            <person name="Ushijima N."/>
            <person name="Kawano K."/>
            <person name="Kobayashi E."/>
            <person name="Shiratori Y."/>
            <person name="Masuda Y."/>
            <person name="Senoo K."/>
        </authorList>
    </citation>
    <scope>NUCLEOTIDE SEQUENCE [LARGE SCALE GENOMIC DNA]</scope>
    <source>
        <strain evidence="1 2">Red803</strain>
    </source>
</reference>
<proteinExistence type="predicted"/>
<dbReference type="RefSeq" id="WP_285723893.1">
    <property type="nucleotide sequence ID" value="NZ_BSDD01000002.1"/>
</dbReference>
<dbReference type="Pfam" id="PF02643">
    <property type="entry name" value="DUF192"/>
    <property type="match status" value="1"/>
</dbReference>
<evidence type="ECO:0000313" key="1">
    <source>
        <dbReference type="EMBL" id="GLH69818.1"/>
    </source>
</evidence>
<dbReference type="PANTHER" id="PTHR37953:SF1">
    <property type="entry name" value="UPF0127 PROTEIN MJ1496"/>
    <property type="match status" value="1"/>
</dbReference>